<evidence type="ECO:0000313" key="1">
    <source>
        <dbReference type="EMBL" id="CAA2981767.1"/>
    </source>
</evidence>
<gene>
    <name evidence="1" type="ORF">OLEA9_A025956</name>
</gene>
<protein>
    <submittedName>
        <fullName evidence="1">Uncharacterized protein</fullName>
    </submittedName>
</protein>
<comment type="caution">
    <text evidence="1">The sequence shown here is derived from an EMBL/GenBank/DDBJ whole genome shotgun (WGS) entry which is preliminary data.</text>
</comment>
<accession>A0A8S0RR37</accession>
<name>A0A8S0RR37_OLEEU</name>
<sequence>MEYPNTQGVYAGELNSYTLIQACDRHVCISAKLHGNLVRVGLGWTGRHTTSIRILREKFKQKLKSGEMNPNEEESSINATRFVKIGSVFPKQREHVSTMAVKKIAEAGKKAVDSAVDAFKKDKDKAKISHDS</sequence>
<keyword evidence="2" id="KW-1185">Reference proteome</keyword>
<evidence type="ECO:0000313" key="2">
    <source>
        <dbReference type="Proteomes" id="UP000594638"/>
    </source>
</evidence>
<dbReference type="AlphaFoldDB" id="A0A8S0RR37"/>
<proteinExistence type="predicted"/>
<organism evidence="1 2">
    <name type="scientific">Olea europaea subsp. europaea</name>
    <dbReference type="NCBI Taxonomy" id="158383"/>
    <lineage>
        <taxon>Eukaryota</taxon>
        <taxon>Viridiplantae</taxon>
        <taxon>Streptophyta</taxon>
        <taxon>Embryophyta</taxon>
        <taxon>Tracheophyta</taxon>
        <taxon>Spermatophyta</taxon>
        <taxon>Magnoliopsida</taxon>
        <taxon>eudicotyledons</taxon>
        <taxon>Gunneridae</taxon>
        <taxon>Pentapetalae</taxon>
        <taxon>asterids</taxon>
        <taxon>lamiids</taxon>
        <taxon>Lamiales</taxon>
        <taxon>Oleaceae</taxon>
        <taxon>Oleeae</taxon>
        <taxon>Olea</taxon>
    </lineage>
</organism>
<dbReference type="EMBL" id="CACTIH010003680">
    <property type="protein sequence ID" value="CAA2981767.1"/>
    <property type="molecule type" value="Genomic_DNA"/>
</dbReference>
<reference evidence="1 2" key="1">
    <citation type="submission" date="2019-12" db="EMBL/GenBank/DDBJ databases">
        <authorList>
            <person name="Alioto T."/>
            <person name="Alioto T."/>
            <person name="Gomez Garrido J."/>
        </authorList>
    </citation>
    <scope>NUCLEOTIDE SEQUENCE [LARGE SCALE GENOMIC DNA]</scope>
</reference>
<dbReference type="Proteomes" id="UP000594638">
    <property type="component" value="Unassembled WGS sequence"/>
</dbReference>
<dbReference type="Gramene" id="OE9A025956T1">
    <property type="protein sequence ID" value="OE9A025956C1"/>
    <property type="gene ID" value="OE9A025956"/>
</dbReference>